<accession>A0AC58MA81</accession>
<dbReference type="RefSeq" id="XP_073926305.1">
    <property type="nucleotide sequence ID" value="XM_074070204.1"/>
</dbReference>
<evidence type="ECO:0000313" key="2">
    <source>
        <dbReference type="RefSeq" id="XP_073926305.1"/>
    </source>
</evidence>
<protein>
    <submittedName>
        <fullName evidence="2">Transcription initiation factor TFIID subunit 4B-like</fullName>
    </submittedName>
</protein>
<proteinExistence type="predicted"/>
<organism evidence="1 2">
    <name type="scientific">Castor canadensis</name>
    <name type="common">American beaver</name>
    <dbReference type="NCBI Taxonomy" id="51338"/>
    <lineage>
        <taxon>Eukaryota</taxon>
        <taxon>Metazoa</taxon>
        <taxon>Chordata</taxon>
        <taxon>Craniata</taxon>
        <taxon>Vertebrata</taxon>
        <taxon>Euteleostomi</taxon>
        <taxon>Mammalia</taxon>
        <taxon>Eutheria</taxon>
        <taxon>Euarchontoglires</taxon>
        <taxon>Glires</taxon>
        <taxon>Rodentia</taxon>
        <taxon>Castorimorpha</taxon>
        <taxon>Castoridae</taxon>
        <taxon>Castor</taxon>
    </lineage>
</organism>
<dbReference type="Proteomes" id="UP001732720">
    <property type="component" value="Chromosome 4"/>
</dbReference>
<evidence type="ECO:0000313" key="1">
    <source>
        <dbReference type="Proteomes" id="UP001732720"/>
    </source>
</evidence>
<sequence length="189" mass="19496">MPAGLSEPAGAAPSAVMGAPGTEAMAPAGALPVRVDSTSVTLGAVTQVESVASQPLRSPLGTLVTKVAPVSALPKLSGGPRLPAPQIVTVKAPNTTTIQLPASVQLPPVPAANPQASLLHCDSPSSHWKEPHISRLEKLGPHEDSSDTASECCSPWKKPTSPSHSLLVTEITESRSPVLDHLEPMNNWI</sequence>
<gene>
    <name evidence="2" type="primary">LOC141422502</name>
</gene>
<name>A0AC58MA81_CASCN</name>
<keyword evidence="1" id="KW-1185">Reference proteome</keyword>
<reference evidence="2" key="1">
    <citation type="submission" date="2025-08" db="UniProtKB">
        <authorList>
            <consortium name="RefSeq"/>
        </authorList>
    </citation>
    <scope>IDENTIFICATION</scope>
</reference>